<name>S0FEU7_9BACT</name>
<keyword evidence="2" id="KW-1185">Reference proteome</keyword>
<dbReference type="HOGENOM" id="CLU_2204718_0_0_10"/>
<dbReference type="AlphaFoldDB" id="S0FEU7"/>
<dbReference type="EMBL" id="ACBW01000231">
    <property type="protein sequence ID" value="EEF78271.1"/>
    <property type="molecule type" value="Genomic_DNA"/>
</dbReference>
<organism evidence="1 2">
    <name type="scientific">Phocaeicola coprophilus DSM 18228 = JCM 13818</name>
    <dbReference type="NCBI Taxonomy" id="547042"/>
    <lineage>
        <taxon>Bacteria</taxon>
        <taxon>Pseudomonadati</taxon>
        <taxon>Bacteroidota</taxon>
        <taxon>Bacteroidia</taxon>
        <taxon>Bacteroidales</taxon>
        <taxon>Bacteroidaceae</taxon>
        <taxon>Phocaeicola</taxon>
    </lineage>
</organism>
<sequence length="107" mass="12737">MNPYYLVLFYKYKKILLETHTLLTLSPPLQTKVFHAVIPSRQGNKLYITSEKKFTFWKIFSYSYFSYFTNIQIISFSFWKTSPIVNNFSKFYLANQKNISSFAAVMI</sequence>
<accession>S0FEU7</accession>
<protein>
    <submittedName>
        <fullName evidence="1">Uncharacterized protein</fullName>
    </submittedName>
</protein>
<gene>
    <name evidence="1" type="ORF">BACCOPRO_03796</name>
</gene>
<reference evidence="1 2" key="1">
    <citation type="submission" date="2008-12" db="EMBL/GenBank/DDBJ databases">
        <authorList>
            <person name="Fulton L."/>
            <person name="Clifton S."/>
            <person name="Fulton B."/>
            <person name="Xu J."/>
            <person name="Minx P."/>
            <person name="Pepin K.H."/>
            <person name="Johnson M."/>
            <person name="Bhonagiri V."/>
            <person name="Nash W.E."/>
            <person name="Mardis E.R."/>
            <person name="Wilson R.K."/>
        </authorList>
    </citation>
    <scope>NUCLEOTIDE SEQUENCE [LARGE SCALE GENOMIC DNA]</scope>
    <source>
        <strain evidence="1 2">DSM 18228</strain>
    </source>
</reference>
<evidence type="ECO:0000313" key="1">
    <source>
        <dbReference type="EMBL" id="EEF78271.1"/>
    </source>
</evidence>
<comment type="caution">
    <text evidence="1">The sequence shown here is derived from an EMBL/GenBank/DDBJ whole genome shotgun (WGS) entry which is preliminary data.</text>
</comment>
<proteinExistence type="predicted"/>
<dbReference type="Proteomes" id="UP000014073">
    <property type="component" value="Unassembled WGS sequence"/>
</dbReference>
<dbReference type="STRING" id="547042.BACCOPRO_03796"/>
<evidence type="ECO:0000313" key="2">
    <source>
        <dbReference type="Proteomes" id="UP000014073"/>
    </source>
</evidence>